<dbReference type="Pfam" id="PF00072">
    <property type="entry name" value="Response_reg"/>
    <property type="match status" value="1"/>
</dbReference>
<dbReference type="GO" id="GO:0006355">
    <property type="term" value="P:regulation of DNA-templated transcription"/>
    <property type="evidence" value="ECO:0007669"/>
    <property type="project" value="InterPro"/>
</dbReference>
<feature type="domain" description="Response regulatory" evidence="8">
    <location>
        <begin position="9"/>
        <end position="124"/>
    </location>
</feature>
<keyword evidence="1 6" id="KW-0597">Phosphoprotein</keyword>
<evidence type="ECO:0000313" key="9">
    <source>
        <dbReference type="EMBL" id="AHB47370.1"/>
    </source>
</evidence>
<dbReference type="PRINTS" id="PR00038">
    <property type="entry name" value="HTHLUXR"/>
</dbReference>
<keyword evidence="3" id="KW-0805">Transcription regulation</keyword>
<dbReference type="CDD" id="cd17537">
    <property type="entry name" value="REC_FixJ"/>
    <property type="match status" value="1"/>
</dbReference>
<dbReference type="SUPFAM" id="SSF52172">
    <property type="entry name" value="CheY-like"/>
    <property type="match status" value="1"/>
</dbReference>
<dbReference type="PATRIC" id="fig|1029756.8.peg.318"/>
<dbReference type="PROSITE" id="PS50043">
    <property type="entry name" value="HTH_LUXR_2"/>
    <property type="match status" value="1"/>
</dbReference>
<dbReference type="AlphaFoldDB" id="V5SBG6"/>
<feature type="domain" description="HTH luxR-type" evidence="7">
    <location>
        <begin position="140"/>
        <end position="205"/>
    </location>
</feature>
<dbReference type="SMART" id="SM00421">
    <property type="entry name" value="HTH_LUXR"/>
    <property type="match status" value="1"/>
</dbReference>
<dbReference type="PANTHER" id="PTHR44688">
    <property type="entry name" value="DNA-BINDING TRANSCRIPTIONAL ACTIVATOR DEVR_DOSR"/>
    <property type="match status" value="1"/>
</dbReference>
<evidence type="ECO:0000313" key="10">
    <source>
        <dbReference type="Proteomes" id="UP000018542"/>
    </source>
</evidence>
<organism evidence="9 10">
    <name type="scientific">Hyphomicrobium nitrativorans NL23</name>
    <dbReference type="NCBI Taxonomy" id="1029756"/>
    <lineage>
        <taxon>Bacteria</taxon>
        <taxon>Pseudomonadati</taxon>
        <taxon>Pseudomonadota</taxon>
        <taxon>Alphaproteobacteria</taxon>
        <taxon>Hyphomicrobiales</taxon>
        <taxon>Hyphomicrobiaceae</taxon>
        <taxon>Hyphomicrobium</taxon>
    </lineage>
</organism>
<evidence type="ECO:0000256" key="6">
    <source>
        <dbReference type="PROSITE-ProRule" id="PRU00169"/>
    </source>
</evidence>
<dbReference type="Gene3D" id="1.10.10.10">
    <property type="entry name" value="Winged helix-like DNA-binding domain superfamily/Winged helix DNA-binding domain"/>
    <property type="match status" value="1"/>
</dbReference>
<dbReference type="KEGG" id="hni:W911_01500"/>
<dbReference type="InterPro" id="IPR001789">
    <property type="entry name" value="Sig_transdc_resp-reg_receiver"/>
</dbReference>
<accession>V5SBG6</accession>
<dbReference type="InterPro" id="IPR036388">
    <property type="entry name" value="WH-like_DNA-bd_sf"/>
</dbReference>
<dbReference type="SMART" id="SM00448">
    <property type="entry name" value="REC"/>
    <property type="match status" value="1"/>
</dbReference>
<evidence type="ECO:0000256" key="2">
    <source>
        <dbReference type="ARBA" id="ARBA00023012"/>
    </source>
</evidence>
<protein>
    <submittedName>
        <fullName evidence="9">Chemotaxis protein CheY</fullName>
    </submittedName>
</protein>
<dbReference type="InterPro" id="IPR011006">
    <property type="entry name" value="CheY-like_superfamily"/>
</dbReference>
<dbReference type="FunFam" id="3.40.50.2300:FF:000018">
    <property type="entry name" value="DNA-binding transcriptional regulator NtrC"/>
    <property type="match status" value="1"/>
</dbReference>
<gene>
    <name evidence="9" type="ORF">W911_01500</name>
</gene>
<dbReference type="InterPro" id="IPR000792">
    <property type="entry name" value="Tscrpt_reg_LuxR_C"/>
</dbReference>
<proteinExistence type="predicted"/>
<dbReference type="GO" id="GO:0000160">
    <property type="term" value="P:phosphorelay signal transduction system"/>
    <property type="evidence" value="ECO:0007669"/>
    <property type="project" value="UniProtKB-KW"/>
</dbReference>
<evidence type="ECO:0000259" key="8">
    <source>
        <dbReference type="PROSITE" id="PS50110"/>
    </source>
</evidence>
<evidence type="ECO:0000259" key="7">
    <source>
        <dbReference type="PROSITE" id="PS50043"/>
    </source>
</evidence>
<name>V5SBG6_9HYPH</name>
<dbReference type="STRING" id="1029756.W911_01500"/>
<evidence type="ECO:0000256" key="5">
    <source>
        <dbReference type="ARBA" id="ARBA00023163"/>
    </source>
</evidence>
<dbReference type="EMBL" id="CP006912">
    <property type="protein sequence ID" value="AHB47370.1"/>
    <property type="molecule type" value="Genomic_DNA"/>
</dbReference>
<dbReference type="Proteomes" id="UP000018542">
    <property type="component" value="Chromosome"/>
</dbReference>
<dbReference type="PROSITE" id="PS50110">
    <property type="entry name" value="RESPONSE_REGULATORY"/>
    <property type="match status" value="1"/>
</dbReference>
<keyword evidence="4" id="KW-0238">DNA-binding</keyword>
<dbReference type="Pfam" id="PF00196">
    <property type="entry name" value="GerE"/>
    <property type="match status" value="1"/>
</dbReference>
<keyword evidence="10" id="KW-1185">Reference proteome</keyword>
<dbReference type="PANTHER" id="PTHR44688:SF16">
    <property type="entry name" value="DNA-BINDING TRANSCRIPTIONAL ACTIVATOR DEVR_DOSR"/>
    <property type="match status" value="1"/>
</dbReference>
<evidence type="ECO:0000256" key="3">
    <source>
        <dbReference type="ARBA" id="ARBA00023015"/>
    </source>
</evidence>
<dbReference type="Gene3D" id="3.40.50.2300">
    <property type="match status" value="1"/>
</dbReference>
<reference evidence="9 10" key="1">
    <citation type="journal article" date="2014" name="Genome Announc.">
        <title>Complete Genome Sequence of Hyphomicrobium nitrativorans Strain NL23, a Denitrifying Bacterium Isolated from Biofilm of a Methanol-Fed Denitrification System Treating Seawater at the Montreal Biodome.</title>
        <authorList>
            <person name="Martineau C."/>
            <person name="Villeneuve C."/>
            <person name="Mauffrey F."/>
            <person name="Villemur R."/>
        </authorList>
    </citation>
    <scope>NUCLEOTIDE SEQUENCE [LARGE SCALE GENOMIC DNA]</scope>
    <source>
        <strain evidence="9">NL23</strain>
    </source>
</reference>
<dbReference type="GO" id="GO:0003677">
    <property type="term" value="F:DNA binding"/>
    <property type="evidence" value="ECO:0007669"/>
    <property type="project" value="UniProtKB-KW"/>
</dbReference>
<keyword evidence="5" id="KW-0804">Transcription</keyword>
<feature type="modified residue" description="4-aspartylphosphate" evidence="6">
    <location>
        <position position="59"/>
    </location>
</feature>
<sequence length="211" mass="23566">MKVMAADPIVYVVDDDKAVRASLESLLESAGYMVRAFASADEFLMRDEAIDAPSCLILDVRLKGKSGLEFQRELMRAGVTQPIIFITGHGDIPMSVAAMKAGAIEFLTKPFRDQDLLDAVCAGIERSVRQREAERENDQLLGLFNTLSPREREVMWLLASGLMNKQIANRLGLSHITIKMHRSQIMQKMQAENLTDLVRASDRIKDVTSNN</sequence>
<keyword evidence="2" id="KW-0902">Two-component regulatory system</keyword>
<evidence type="ECO:0000256" key="4">
    <source>
        <dbReference type="ARBA" id="ARBA00023125"/>
    </source>
</evidence>
<dbReference type="CDD" id="cd06170">
    <property type="entry name" value="LuxR_C_like"/>
    <property type="match status" value="1"/>
</dbReference>
<dbReference type="HOGENOM" id="CLU_000445_90_4_5"/>
<evidence type="ECO:0000256" key="1">
    <source>
        <dbReference type="ARBA" id="ARBA00022553"/>
    </source>
</evidence>